<dbReference type="Proteomes" id="UP000202254">
    <property type="component" value="Segment"/>
</dbReference>
<dbReference type="GeneID" id="29079510"/>
<dbReference type="EMBL" id="KX130668">
    <property type="protein sequence ID" value="ANM45922.1"/>
    <property type="molecule type" value="Genomic_DNA"/>
</dbReference>
<accession>A0A192Y8G5</accession>
<dbReference type="KEGG" id="vg:29079510"/>
<evidence type="ECO:0000313" key="2">
    <source>
        <dbReference type="Proteomes" id="UP000202254"/>
    </source>
</evidence>
<dbReference type="RefSeq" id="YP_009284704.1">
    <property type="nucleotide sequence ID" value="NC_031050.1"/>
</dbReference>
<proteinExistence type="predicted"/>
<protein>
    <submittedName>
        <fullName evidence="1">Uncharacterized protein</fullName>
    </submittedName>
</protein>
<reference evidence="1 2" key="1">
    <citation type="submission" date="2016-04" db="EMBL/GenBank/DDBJ databases">
        <title>Complete Genome of E. coli phage vB_EcoS_NBD2.</title>
        <authorList>
            <person name="Truncaite L."/>
            <person name="Kaliniene L."/>
            <person name="Zajanckauskaite A."/>
            <person name="Meskys R."/>
        </authorList>
    </citation>
    <scope>NUCLEOTIDE SEQUENCE [LARGE SCALE GENOMIC DNA]</scope>
</reference>
<keyword evidence="2" id="KW-1185">Reference proteome</keyword>
<dbReference type="OrthoDB" id="17780at10239"/>
<gene>
    <name evidence="1" type="ORF">NBD2_80</name>
</gene>
<evidence type="ECO:0000313" key="1">
    <source>
        <dbReference type="EMBL" id="ANM45922.1"/>
    </source>
</evidence>
<sequence length="78" mass="8510">MRKQVTCDCMAYDFPHRFGGGRCNGLSIVESKCGGELCITCPAFLGSQGGCDVLRGSESPSECEYVIEFCAYNEIKLK</sequence>
<organism evidence="1 2">
    <name type="scientific">Escherichia phage vB_EcoS_NBD2</name>
    <dbReference type="NCBI Taxonomy" id="1852563"/>
    <lineage>
        <taxon>Viruses</taxon>
        <taxon>Duplodnaviria</taxon>
        <taxon>Heunggongvirae</taxon>
        <taxon>Uroviricota</taxon>
        <taxon>Caudoviricetes</taxon>
        <taxon>Drexlerviridae</taxon>
        <taxon>Vilniusvirus</taxon>
        <taxon>Vilniusvirus NBD2</taxon>
    </lineage>
</organism>
<name>A0A192Y8G5_9CAUD</name>